<feature type="non-terminal residue" evidence="5">
    <location>
        <position position="416"/>
    </location>
</feature>
<protein>
    <submittedName>
        <fullName evidence="5">KIME kinase</fullName>
    </submittedName>
</protein>
<name>A0A836JEQ7_9HYME</name>
<dbReference type="AlphaFoldDB" id="A0A836JEQ7"/>
<evidence type="ECO:0000313" key="6">
    <source>
        <dbReference type="Proteomes" id="UP000667349"/>
    </source>
</evidence>
<evidence type="ECO:0000256" key="3">
    <source>
        <dbReference type="ARBA" id="ARBA00022777"/>
    </source>
</evidence>
<feature type="non-terminal residue" evidence="5">
    <location>
        <position position="1"/>
    </location>
</feature>
<evidence type="ECO:0000256" key="2">
    <source>
        <dbReference type="ARBA" id="ARBA00022679"/>
    </source>
</evidence>
<dbReference type="EMBL" id="JAANHZ010000443">
    <property type="protein sequence ID" value="KAG5311043.1"/>
    <property type="molecule type" value="Genomic_DNA"/>
</dbReference>
<comment type="caution">
    <text evidence="5">The sequence shown here is derived from an EMBL/GenBank/DDBJ whole genome shotgun (WGS) entry which is preliminary data.</text>
</comment>
<dbReference type="GO" id="GO:0006695">
    <property type="term" value="P:cholesterol biosynthetic process"/>
    <property type="evidence" value="ECO:0007669"/>
    <property type="project" value="TreeGrafter"/>
</dbReference>
<dbReference type="PANTHER" id="PTHR43290">
    <property type="entry name" value="MEVALONATE KINASE"/>
    <property type="match status" value="1"/>
</dbReference>
<evidence type="ECO:0000256" key="4">
    <source>
        <dbReference type="ARBA" id="ARBA00022842"/>
    </source>
</evidence>
<dbReference type="Gene3D" id="3.30.70.890">
    <property type="entry name" value="GHMP kinase, C-terminal domain"/>
    <property type="match status" value="1"/>
</dbReference>
<reference evidence="5" key="1">
    <citation type="submission" date="2020-02" db="EMBL/GenBank/DDBJ databases">
        <title>Relaxed selection underlies rapid genomic changes in the transitions from sociality to social parasitism in ants.</title>
        <authorList>
            <person name="Bi X."/>
        </authorList>
    </citation>
    <scope>NUCLEOTIDE SEQUENCE</scope>
    <source>
        <strain evidence="5">BGI-DK2013a</strain>
        <tissue evidence="5">Whole body</tissue>
    </source>
</reference>
<dbReference type="GO" id="GO:0004496">
    <property type="term" value="F:mevalonate kinase activity"/>
    <property type="evidence" value="ECO:0007669"/>
    <property type="project" value="InterPro"/>
</dbReference>
<accession>A0A836JEQ7</accession>
<evidence type="ECO:0000256" key="1">
    <source>
        <dbReference type="ARBA" id="ARBA00022490"/>
    </source>
</evidence>
<keyword evidence="2" id="KW-0808">Transferase</keyword>
<dbReference type="GO" id="GO:0005524">
    <property type="term" value="F:ATP binding"/>
    <property type="evidence" value="ECO:0007669"/>
    <property type="project" value="InterPro"/>
</dbReference>
<organism evidence="5 6">
    <name type="scientific">Acromyrmex insinuator</name>
    <dbReference type="NCBI Taxonomy" id="230686"/>
    <lineage>
        <taxon>Eukaryota</taxon>
        <taxon>Metazoa</taxon>
        <taxon>Ecdysozoa</taxon>
        <taxon>Arthropoda</taxon>
        <taxon>Hexapoda</taxon>
        <taxon>Insecta</taxon>
        <taxon>Pterygota</taxon>
        <taxon>Neoptera</taxon>
        <taxon>Endopterygota</taxon>
        <taxon>Hymenoptera</taxon>
        <taxon>Apocrita</taxon>
        <taxon>Aculeata</taxon>
        <taxon>Formicoidea</taxon>
        <taxon>Formicidae</taxon>
        <taxon>Myrmicinae</taxon>
        <taxon>Acromyrmex</taxon>
    </lineage>
</organism>
<dbReference type="InterPro" id="IPR020568">
    <property type="entry name" value="Ribosomal_Su5_D2-typ_SF"/>
</dbReference>
<proteinExistence type="predicted"/>
<keyword evidence="4" id="KW-0460">Magnesium</keyword>
<dbReference type="SUPFAM" id="SSF54211">
    <property type="entry name" value="Ribosomal protein S5 domain 2-like"/>
    <property type="match status" value="1"/>
</dbReference>
<gene>
    <name evidence="5" type="primary">Mvk_0</name>
    <name evidence="5" type="ORF">G6Z75_0005218</name>
</gene>
<dbReference type="InterPro" id="IPR006205">
    <property type="entry name" value="Mev_gal_kin"/>
</dbReference>
<evidence type="ECO:0000313" key="5">
    <source>
        <dbReference type="EMBL" id="KAG5311043.1"/>
    </source>
</evidence>
<dbReference type="InterPro" id="IPR036554">
    <property type="entry name" value="GHMP_kinase_C_sf"/>
</dbReference>
<dbReference type="GO" id="GO:0019287">
    <property type="term" value="P:isopentenyl diphosphate biosynthetic process, mevalonate pathway"/>
    <property type="evidence" value="ECO:0007669"/>
    <property type="project" value="TreeGrafter"/>
</dbReference>
<dbReference type="PANTHER" id="PTHR43290:SF2">
    <property type="entry name" value="MEVALONATE KINASE"/>
    <property type="match status" value="1"/>
</dbReference>
<keyword evidence="1" id="KW-0963">Cytoplasm</keyword>
<dbReference type="Proteomes" id="UP000667349">
    <property type="component" value="Unassembled WGS sequence"/>
</dbReference>
<keyword evidence="6" id="KW-1185">Reference proteome</keyword>
<dbReference type="SUPFAM" id="SSF55060">
    <property type="entry name" value="GHMP Kinase, C-terminal domain"/>
    <property type="match status" value="1"/>
</dbReference>
<sequence>MIHFKISAPGRMSLFGEHAVKHKKNSITASIDLRTTMTFTDLSHLPSKNNIEIDFPQIYLHLNIPLQEFLKFYNKSIQNITLLREQIVRFTNSLYSPRHRKEIVQTFYYLLVYILYKEQITISSFKIYVSTKFMIDEEFACLSSFTVCLTACLLHWSRVQKGITGKFQNTDFQKIQSYAARCEEISPASGMIDVTACVYGSIIEHRIRIMTLISLHKMPKIMILLIDSKVTQNLDCQTQRVTELMNIFPTIGNLILKNIDIVTIMAHNILRKINKMYNVNNISLKHISQKNEELNRYKLNLLFYTFLSQIYINHNQKLLQMLGVSYDRLDKICAIAQKFKLFGKYTDIGNGRYAYIWCPLYTNKEIFIELLWDELKKYDCDIMKVYLSCCGVKIESEIESACSKEAVVCCDEHSNK</sequence>
<dbReference type="InterPro" id="IPR014721">
    <property type="entry name" value="Ribsml_uS5_D2-typ_fold_subgr"/>
</dbReference>
<dbReference type="Gene3D" id="3.30.230.10">
    <property type="match status" value="1"/>
</dbReference>
<dbReference type="GO" id="GO:0005829">
    <property type="term" value="C:cytosol"/>
    <property type="evidence" value="ECO:0007669"/>
    <property type="project" value="TreeGrafter"/>
</dbReference>
<keyword evidence="3 5" id="KW-0418">Kinase</keyword>